<evidence type="ECO:0000313" key="3">
    <source>
        <dbReference type="EMBL" id="CCG44934.1"/>
    </source>
</evidence>
<keyword evidence="4" id="KW-1185">Reference proteome</keyword>
<evidence type="ECO:0000256" key="1">
    <source>
        <dbReference type="SAM" id="SignalP"/>
    </source>
</evidence>
<feature type="domain" description="DUF4367" evidence="2">
    <location>
        <begin position="236"/>
        <end position="301"/>
    </location>
</feature>
<accession>I0JLB4</accession>
<evidence type="ECO:0000313" key="4">
    <source>
        <dbReference type="Proteomes" id="UP000007397"/>
    </source>
</evidence>
<name>I0JLB4_HALH3</name>
<feature type="chain" id="PRO_5003630416" description="DUF4367 domain-containing protein" evidence="1">
    <location>
        <begin position="24"/>
        <end position="303"/>
    </location>
</feature>
<evidence type="ECO:0000259" key="2">
    <source>
        <dbReference type="Pfam" id="PF14285"/>
    </source>
</evidence>
<dbReference type="HOGENOM" id="CLU_917538_0_0_9"/>
<dbReference type="KEGG" id="hhd:HBHAL_2588"/>
<proteinExistence type="predicted"/>
<gene>
    <name evidence="3" type="ordered locus">HBHAL_2588</name>
</gene>
<dbReference type="PROSITE" id="PS51257">
    <property type="entry name" value="PROKAR_LIPOPROTEIN"/>
    <property type="match status" value="1"/>
</dbReference>
<dbReference type="PATRIC" id="fig|866895.3.peg.1601"/>
<sequence>MIKKLLLMAITLLIAAGCTSNQSSEEETKEESTAKNDVKKVLEQIFSGPDQELTQFYEDYNHEEISNYYMDQFEPYFTETYMDEAMKTNLVSSFHQKAYGNEVKMDIGSMSIEQSEDKETAYDFNTQIDVSNGQSAKVSGRVNTNEEGKITRIHYMDPQPLLHAFDTAVETEDGLFEYDRSRLVSRTENEAYQPKYPTVMPFEVDGVEIEAGPMDQKDILLTFTFHAETEEMVELMTVKDGDISYEDLETKEVSVGEQTGEYAGNKGGIQRLIWKDGSITYELKGNVKDLSEEDLITVAESFK</sequence>
<keyword evidence="1" id="KW-0732">Signal</keyword>
<feature type="signal peptide" evidence="1">
    <location>
        <begin position="1"/>
        <end position="23"/>
    </location>
</feature>
<reference evidence="3 4" key="1">
    <citation type="journal article" date="2013" name="Environ. Microbiol.">
        <title>Chloride and organic osmolytes: a hybrid strategy to cope with elevated salinities by the moderately halophilic, chloride-dependent bacterium Halobacillus halophilus.</title>
        <authorList>
            <person name="Saum S.H."/>
            <person name="Pfeiffer F."/>
            <person name="Palm P."/>
            <person name="Rampp M."/>
            <person name="Schuster S.C."/>
            <person name="Muller V."/>
            <person name="Oesterhelt D."/>
        </authorList>
    </citation>
    <scope>NUCLEOTIDE SEQUENCE [LARGE SCALE GENOMIC DNA]</scope>
    <source>
        <strain evidence="4">ATCC 35676 / DSM 2266 / JCM 20832 / KCTC 3685 / LMG 17431 / NBRC 102448 / NCIMB 2269</strain>
    </source>
</reference>
<dbReference type="AlphaFoldDB" id="I0JLB4"/>
<dbReference type="InterPro" id="IPR025377">
    <property type="entry name" value="DUF4367"/>
</dbReference>
<dbReference type="Proteomes" id="UP000007397">
    <property type="component" value="Chromosome"/>
</dbReference>
<dbReference type="Pfam" id="PF14285">
    <property type="entry name" value="DUF4367"/>
    <property type="match status" value="1"/>
</dbReference>
<dbReference type="eggNOG" id="ENOG502ZDP1">
    <property type="taxonomic scope" value="Bacteria"/>
</dbReference>
<organism evidence="3 4">
    <name type="scientific">Halobacillus halophilus (strain ATCC 35676 / DSM 2266 / JCM 20832 / KCTC 3685 / LMG 17431 / NBRC 102448 / NCIMB 2269)</name>
    <name type="common">Sporosarcina halophila</name>
    <dbReference type="NCBI Taxonomy" id="866895"/>
    <lineage>
        <taxon>Bacteria</taxon>
        <taxon>Bacillati</taxon>
        <taxon>Bacillota</taxon>
        <taxon>Bacilli</taxon>
        <taxon>Bacillales</taxon>
        <taxon>Bacillaceae</taxon>
        <taxon>Halobacillus</taxon>
    </lineage>
</organism>
<dbReference type="EMBL" id="HE717023">
    <property type="protein sequence ID" value="CCG44934.1"/>
    <property type="molecule type" value="Genomic_DNA"/>
</dbReference>
<protein>
    <recommendedName>
        <fullName evidence="2">DUF4367 domain-containing protein</fullName>
    </recommendedName>
</protein>
<dbReference type="RefSeq" id="WP_014642829.1">
    <property type="nucleotide sequence ID" value="NC_017668.1"/>
</dbReference>